<feature type="domain" description="Flavin reductase like" evidence="2">
    <location>
        <begin position="26"/>
        <end position="171"/>
    </location>
</feature>
<keyword evidence="4" id="KW-1185">Reference proteome</keyword>
<dbReference type="InterPro" id="IPR012349">
    <property type="entry name" value="Split_barrel_FMN-bd"/>
</dbReference>
<dbReference type="SMART" id="SM00903">
    <property type="entry name" value="Flavin_Reduct"/>
    <property type="match status" value="1"/>
</dbReference>
<evidence type="ECO:0000259" key="2">
    <source>
        <dbReference type="SMART" id="SM00903"/>
    </source>
</evidence>
<proteinExistence type="predicted"/>
<dbReference type="GO" id="GO:0010181">
    <property type="term" value="F:FMN binding"/>
    <property type="evidence" value="ECO:0007669"/>
    <property type="project" value="InterPro"/>
</dbReference>
<dbReference type="RefSeq" id="WP_140831117.1">
    <property type="nucleotide sequence ID" value="NZ_VFYP01000004.1"/>
</dbReference>
<evidence type="ECO:0000256" key="1">
    <source>
        <dbReference type="ARBA" id="ARBA00023002"/>
    </source>
</evidence>
<dbReference type="Pfam" id="PF01613">
    <property type="entry name" value="Flavin_Reduct"/>
    <property type="match status" value="1"/>
</dbReference>
<gene>
    <name evidence="3" type="ORF">FJQ55_19530</name>
</gene>
<comment type="caution">
    <text evidence="3">The sequence shown here is derived from an EMBL/GenBank/DDBJ whole genome shotgun (WGS) entry which is preliminary data.</text>
</comment>
<protein>
    <submittedName>
        <fullName evidence="3">FMN reductase</fullName>
    </submittedName>
</protein>
<evidence type="ECO:0000313" key="3">
    <source>
        <dbReference type="EMBL" id="TPP05932.1"/>
    </source>
</evidence>
<dbReference type="GO" id="GO:0042602">
    <property type="term" value="F:riboflavin reductase (NADPH) activity"/>
    <property type="evidence" value="ECO:0007669"/>
    <property type="project" value="TreeGrafter"/>
</dbReference>
<evidence type="ECO:0000313" key="4">
    <source>
        <dbReference type="Proteomes" id="UP000316429"/>
    </source>
</evidence>
<dbReference type="SUPFAM" id="SSF50475">
    <property type="entry name" value="FMN-binding split barrel"/>
    <property type="match status" value="1"/>
</dbReference>
<keyword evidence="1" id="KW-0560">Oxidoreductase</keyword>
<dbReference type="PANTHER" id="PTHR30466:SF1">
    <property type="entry name" value="FMN REDUCTASE (NADH) RUTF"/>
    <property type="match status" value="1"/>
</dbReference>
<dbReference type="OrthoDB" id="9789254at2"/>
<organism evidence="3 4">
    <name type="scientific">Rhizobium glycinendophyticum</name>
    <dbReference type="NCBI Taxonomy" id="2589807"/>
    <lineage>
        <taxon>Bacteria</taxon>
        <taxon>Pseudomonadati</taxon>
        <taxon>Pseudomonadota</taxon>
        <taxon>Alphaproteobacteria</taxon>
        <taxon>Hyphomicrobiales</taxon>
        <taxon>Rhizobiaceae</taxon>
        <taxon>Rhizobium/Agrobacterium group</taxon>
        <taxon>Rhizobium</taxon>
    </lineage>
</organism>
<dbReference type="Gene3D" id="2.30.110.10">
    <property type="entry name" value="Electron Transport, Fmn-binding Protein, Chain A"/>
    <property type="match status" value="1"/>
</dbReference>
<accession>A0A504UKK6</accession>
<reference evidence="3 4" key="1">
    <citation type="submission" date="2019-06" db="EMBL/GenBank/DDBJ databases">
        <title>Rhizobium sp. CL12 isolated from roots of soybean.</title>
        <authorList>
            <person name="Wang C."/>
        </authorList>
    </citation>
    <scope>NUCLEOTIDE SEQUENCE [LARGE SCALE GENOMIC DNA]</scope>
    <source>
        <strain evidence="3 4">CL12</strain>
    </source>
</reference>
<dbReference type="EMBL" id="VFYP01000004">
    <property type="protein sequence ID" value="TPP05932.1"/>
    <property type="molecule type" value="Genomic_DNA"/>
</dbReference>
<dbReference type="GO" id="GO:0006208">
    <property type="term" value="P:pyrimidine nucleobase catabolic process"/>
    <property type="evidence" value="ECO:0007669"/>
    <property type="project" value="TreeGrafter"/>
</dbReference>
<dbReference type="InterPro" id="IPR050268">
    <property type="entry name" value="NADH-dep_flavin_reductase"/>
</dbReference>
<dbReference type="InterPro" id="IPR002563">
    <property type="entry name" value="Flavin_Rdtase-like_dom"/>
</dbReference>
<sequence length="174" mass="18316">MNTVPTLTAPVEPLSDVSQKAFRDAMAKMAAAVNIITTDGPAGKAGFAATAVCSVTDSPASLLICLNRSASVFETVIANGVVSVNVLSAEHQVLSSLFGGKTPVEERFAAADWHLGVTGAPMLSDAMVSFDCTITETQDIGTHRILFCSVKAIEERDASGALLYYKRSYHHLPA</sequence>
<dbReference type="AlphaFoldDB" id="A0A504UKK6"/>
<dbReference type="Proteomes" id="UP000316429">
    <property type="component" value="Unassembled WGS sequence"/>
</dbReference>
<name>A0A504UKK6_9HYPH</name>
<dbReference type="PANTHER" id="PTHR30466">
    <property type="entry name" value="FLAVIN REDUCTASE"/>
    <property type="match status" value="1"/>
</dbReference>